<comment type="caution">
    <text evidence="3">The sequence shown here is derived from an EMBL/GenBank/DDBJ whole genome shotgun (WGS) entry which is preliminary data.</text>
</comment>
<dbReference type="EMBL" id="VKHS01001362">
    <property type="protein sequence ID" value="MBB0232986.1"/>
    <property type="molecule type" value="Genomic_DNA"/>
</dbReference>
<dbReference type="RefSeq" id="WP_182667494.1">
    <property type="nucleotide sequence ID" value="NZ_VKHS01001362.1"/>
</dbReference>
<feature type="domain" description="YcaO" evidence="2">
    <location>
        <begin position="1"/>
        <end position="273"/>
    </location>
</feature>
<reference evidence="4" key="1">
    <citation type="submission" date="2019-10" db="EMBL/GenBank/DDBJ databases">
        <title>Streptomyces sp. nov., a novel actinobacterium isolated from alkaline environment.</title>
        <authorList>
            <person name="Golinska P."/>
        </authorList>
    </citation>
    <scope>NUCLEOTIDE SEQUENCE [LARGE SCALE GENOMIC DNA]</scope>
    <source>
        <strain evidence="4">DSM 42108</strain>
    </source>
</reference>
<dbReference type="PANTHER" id="PTHR37809:SF1">
    <property type="entry name" value="RIBOSOMAL PROTEIN S12 METHYLTHIOTRANSFERASE ACCESSORY FACTOR YCAO"/>
    <property type="match status" value="1"/>
</dbReference>
<evidence type="ECO:0000256" key="1">
    <source>
        <dbReference type="SAM" id="MobiDB-lite"/>
    </source>
</evidence>
<dbReference type="Gene3D" id="3.30.1330.230">
    <property type="match status" value="1"/>
</dbReference>
<dbReference type="PANTHER" id="PTHR37809">
    <property type="entry name" value="RIBOSOMAL PROTEIN S12 METHYLTHIOTRANSFERASE ACCESSORY FACTOR YCAO"/>
    <property type="match status" value="1"/>
</dbReference>
<feature type="region of interest" description="Disordered" evidence="1">
    <location>
        <begin position="180"/>
        <end position="200"/>
    </location>
</feature>
<protein>
    <submittedName>
        <fullName evidence="3">Bacteriocin biosynthesis protein SagD</fullName>
    </submittedName>
</protein>
<dbReference type="PROSITE" id="PS51664">
    <property type="entry name" value="YCAO"/>
    <property type="match status" value="1"/>
</dbReference>
<name>A0A7W3XZL8_9ACTN</name>
<dbReference type="AlphaFoldDB" id="A0A7W3XZL8"/>
<gene>
    <name evidence="3" type="ORF">FOE67_26710</name>
</gene>
<evidence type="ECO:0000259" key="2">
    <source>
        <dbReference type="PROSITE" id="PS51664"/>
    </source>
</evidence>
<evidence type="ECO:0000313" key="4">
    <source>
        <dbReference type="Proteomes" id="UP000530234"/>
    </source>
</evidence>
<sequence>PDRARAAALREVLERDAVTRWWIGGAPAHRLFDAAPPGDTPEAVALRLALAQAADAGLRVGLLRVPCPVGVVVAAAFIEDPARRLVAFGSACRPTAVEAAAKAFTEAIGTHEASLELLDPDSGFHRAVRAGRVDPRPFRPHRADRRYALDFRPDLRDVNDVRLHLQLHLDPAVQDGRLDRLRRPLPPLPATDPRAGTAGEPVGADLPALLDLMARHDLRVIAVDLTTPRVREHGWHVARIIVPGLVGNAPAAFPFLGFPIGPGGPVLHPLPFS</sequence>
<dbReference type="Pfam" id="PF02624">
    <property type="entry name" value="YcaO"/>
    <property type="match status" value="1"/>
</dbReference>
<feature type="non-terminal residue" evidence="3">
    <location>
        <position position="273"/>
    </location>
</feature>
<keyword evidence="4" id="KW-1185">Reference proteome</keyword>
<dbReference type="Proteomes" id="UP000530234">
    <property type="component" value="Unassembled WGS sequence"/>
</dbReference>
<evidence type="ECO:0000313" key="3">
    <source>
        <dbReference type="EMBL" id="MBB0232986.1"/>
    </source>
</evidence>
<dbReference type="InterPro" id="IPR003776">
    <property type="entry name" value="YcaO-like_dom"/>
</dbReference>
<proteinExistence type="predicted"/>
<feature type="non-terminal residue" evidence="3">
    <location>
        <position position="1"/>
    </location>
</feature>
<accession>A0A7W3XZL8</accession>
<organism evidence="3 4">
    <name type="scientific">Streptomyces calidiresistens</name>
    <dbReference type="NCBI Taxonomy" id="1485586"/>
    <lineage>
        <taxon>Bacteria</taxon>
        <taxon>Bacillati</taxon>
        <taxon>Actinomycetota</taxon>
        <taxon>Actinomycetes</taxon>
        <taxon>Kitasatosporales</taxon>
        <taxon>Streptomycetaceae</taxon>
        <taxon>Streptomyces</taxon>
    </lineage>
</organism>